<dbReference type="InterPro" id="IPR007324">
    <property type="entry name" value="Sugar-bd_dom_put"/>
</dbReference>
<dbReference type="Pfam" id="PF04198">
    <property type="entry name" value="Sugar-bind"/>
    <property type="match status" value="1"/>
</dbReference>
<dbReference type="Gene3D" id="3.40.50.1360">
    <property type="match status" value="1"/>
</dbReference>
<proteinExistence type="inferred from homology"/>
<dbReference type="PANTHER" id="PTHR34294:SF1">
    <property type="entry name" value="TRANSCRIPTIONAL REGULATOR LSRR"/>
    <property type="match status" value="1"/>
</dbReference>
<gene>
    <name evidence="6" type="ORF">ACFSUN_09060</name>
</gene>
<dbReference type="SUPFAM" id="SSF100950">
    <property type="entry name" value="NagB/RpiA/CoA transferase-like"/>
    <property type="match status" value="1"/>
</dbReference>
<feature type="domain" description="Sugar-binding" evidence="5">
    <location>
        <begin position="58"/>
        <end position="312"/>
    </location>
</feature>
<dbReference type="InterPro" id="IPR013324">
    <property type="entry name" value="RNA_pol_sigma_r3/r4-like"/>
</dbReference>
<evidence type="ECO:0000256" key="2">
    <source>
        <dbReference type="ARBA" id="ARBA00023015"/>
    </source>
</evidence>
<name>A0ABW5Q0K0_9BACI</name>
<protein>
    <submittedName>
        <fullName evidence="6">Sugar-binding transcriptional regulator</fullName>
    </submittedName>
</protein>
<reference evidence="7" key="1">
    <citation type="journal article" date="2019" name="Int. J. Syst. Evol. Microbiol.">
        <title>The Global Catalogue of Microorganisms (GCM) 10K type strain sequencing project: providing services to taxonomists for standard genome sequencing and annotation.</title>
        <authorList>
            <consortium name="The Broad Institute Genomics Platform"/>
            <consortium name="The Broad Institute Genome Sequencing Center for Infectious Disease"/>
            <person name="Wu L."/>
            <person name="Ma J."/>
        </authorList>
    </citation>
    <scope>NUCLEOTIDE SEQUENCE [LARGE SCALE GENOMIC DNA]</scope>
    <source>
        <strain evidence="7">TISTR 1858</strain>
    </source>
</reference>
<dbReference type="EMBL" id="JBHUMX010000030">
    <property type="protein sequence ID" value="MFD2628925.1"/>
    <property type="molecule type" value="Genomic_DNA"/>
</dbReference>
<evidence type="ECO:0000256" key="3">
    <source>
        <dbReference type="ARBA" id="ARBA00023125"/>
    </source>
</evidence>
<keyword evidence="3" id="KW-0238">DNA-binding</keyword>
<dbReference type="RefSeq" id="WP_379561687.1">
    <property type="nucleotide sequence ID" value="NZ_JBHUMX010000030.1"/>
</dbReference>
<evidence type="ECO:0000259" key="5">
    <source>
        <dbReference type="Pfam" id="PF04198"/>
    </source>
</evidence>
<keyword evidence="2" id="KW-0805">Transcription regulation</keyword>
<dbReference type="PANTHER" id="PTHR34294">
    <property type="entry name" value="TRANSCRIPTIONAL REGULATOR-RELATED"/>
    <property type="match status" value="1"/>
</dbReference>
<evidence type="ECO:0000256" key="1">
    <source>
        <dbReference type="ARBA" id="ARBA00010466"/>
    </source>
</evidence>
<keyword evidence="4" id="KW-0804">Transcription</keyword>
<comment type="caution">
    <text evidence="6">The sequence shown here is derived from an EMBL/GenBank/DDBJ whole genome shotgun (WGS) entry which is preliminary data.</text>
</comment>
<dbReference type="InterPro" id="IPR051054">
    <property type="entry name" value="SorC_transcr_regulators"/>
</dbReference>
<dbReference type="SUPFAM" id="SSF88659">
    <property type="entry name" value="Sigma3 and sigma4 domains of RNA polymerase sigma factors"/>
    <property type="match status" value="1"/>
</dbReference>
<evidence type="ECO:0000256" key="4">
    <source>
        <dbReference type="ARBA" id="ARBA00023163"/>
    </source>
</evidence>
<evidence type="ECO:0000313" key="6">
    <source>
        <dbReference type="EMBL" id="MFD2628925.1"/>
    </source>
</evidence>
<dbReference type="Gene3D" id="1.10.10.60">
    <property type="entry name" value="Homeodomain-like"/>
    <property type="match status" value="1"/>
</dbReference>
<dbReference type="Proteomes" id="UP001597451">
    <property type="component" value="Unassembled WGS sequence"/>
</dbReference>
<comment type="similarity">
    <text evidence="1">Belongs to the SorC transcriptional regulatory family.</text>
</comment>
<dbReference type="InterPro" id="IPR037171">
    <property type="entry name" value="NagB/RpiA_transferase-like"/>
</dbReference>
<keyword evidence="7" id="KW-1185">Reference proteome</keyword>
<organism evidence="6 7">
    <name type="scientific">Oceanobacillus kapialis</name>
    <dbReference type="NCBI Taxonomy" id="481353"/>
    <lineage>
        <taxon>Bacteria</taxon>
        <taxon>Bacillati</taxon>
        <taxon>Bacillota</taxon>
        <taxon>Bacilli</taxon>
        <taxon>Bacillales</taxon>
        <taxon>Bacillaceae</taxon>
        <taxon>Oceanobacillus</taxon>
    </lineage>
</organism>
<accession>A0ABW5Q0K0</accession>
<evidence type="ECO:0000313" key="7">
    <source>
        <dbReference type="Proteomes" id="UP001597451"/>
    </source>
</evidence>
<sequence>MSKQEHLRLLSKIAFMYYMDNMSQQEISRRLNFSRSKVSRLLVEAREREIVQIHIDAPVTRCFDLEKQLEDKFGIEEAIIVPVYSEKEENILKSIGKAGADYLTDLVKDGMTIGFSLGRTLKFVTDFLSDNQQIDCDIVPIIGGNWPGIQADIDANTICQKAAEKLGGNYFPLYAPAIVADQQLKESILRDSTIQNVLNKALQPDITIASVGVESSFFAHANLLTEEEKDQLKKEGVVGEVACWFFNSEGEIPNLSIHNRVVGPSITEINKQSKVILVSGTDYKKEAIASALSGNWVDTLITDESVAEFLLNVREAVK</sequence>